<dbReference type="InterPro" id="IPR007763">
    <property type="entry name" value="NDUFA12"/>
</dbReference>
<dbReference type="AlphaFoldDB" id="A0A941HVH2"/>
<reference evidence="2" key="2">
    <citation type="submission" date="2021-04" db="EMBL/GenBank/DDBJ databases">
        <title>Draft genome assembly of strain Phenylobacterium sp. 20VBR1 using MiniION and Illumina platforms.</title>
        <authorList>
            <person name="Thomas F.A."/>
            <person name="Krishnan K.P."/>
            <person name="Sinha R.K."/>
        </authorList>
    </citation>
    <scope>NUCLEOTIDE SEQUENCE</scope>
    <source>
        <strain evidence="2">20VBR1</strain>
    </source>
</reference>
<keyword evidence="4" id="KW-1185">Reference proteome</keyword>
<dbReference type="RefSeq" id="WP_215340169.1">
    <property type="nucleotide sequence ID" value="NZ_JAGSGD010000001.1"/>
</dbReference>
<dbReference type="Pfam" id="PF05071">
    <property type="entry name" value="NDUFA12"/>
    <property type="match status" value="1"/>
</dbReference>
<evidence type="ECO:0000313" key="4">
    <source>
        <dbReference type="Proteomes" id="UP000622580"/>
    </source>
</evidence>
<dbReference type="GO" id="GO:0045271">
    <property type="term" value="C:respiratory chain complex I"/>
    <property type="evidence" value="ECO:0007669"/>
    <property type="project" value="InterPro"/>
</dbReference>
<dbReference type="EMBL" id="JAGSGD010000001">
    <property type="protein sequence ID" value="MBR7619774.1"/>
    <property type="molecule type" value="Genomic_DNA"/>
</dbReference>
<gene>
    <name evidence="2" type="ORF">JKL49_10275</name>
    <name evidence="3" type="ORF">JKL49_15335</name>
</gene>
<evidence type="ECO:0000256" key="1">
    <source>
        <dbReference type="SAM" id="MobiDB-lite"/>
    </source>
</evidence>
<dbReference type="Proteomes" id="UP000622580">
    <property type="component" value="Unassembled WGS sequence"/>
</dbReference>
<reference evidence="3" key="1">
    <citation type="submission" date="2021-01" db="EMBL/GenBank/DDBJ databases">
        <title>Genome sequence of Phenylobacterium sp. 20VBR1 isolated from a valley glaceir, Ny-Alesund, Svalbard.</title>
        <authorList>
            <person name="Thomas F.A."/>
            <person name="Krishnan K.P."/>
            <person name="Sinha R.K."/>
        </authorList>
    </citation>
    <scope>NUCLEOTIDE SEQUENCE</scope>
    <source>
        <strain evidence="3">20VBR1</strain>
    </source>
</reference>
<dbReference type="NCBIfam" id="NF006040">
    <property type="entry name" value="PRK08183.1"/>
    <property type="match status" value="1"/>
</dbReference>
<proteinExistence type="predicted"/>
<sequence>MLKSIFTWWNGATIGALFTVWRRGVFVGSDDMGNKYYEAKDDSDSYDKGRLRRWVTYSGYAEASKVPPEWHGWLHHTFEEPPTKEPLKRQVWEKDHLPNMTGTINAWRPKGSISRGGERQKATGDYEAWKPE</sequence>
<organism evidence="2 4">
    <name type="scientific">Phenylobacterium glaciei</name>
    <dbReference type="NCBI Taxonomy" id="2803784"/>
    <lineage>
        <taxon>Bacteria</taxon>
        <taxon>Pseudomonadati</taxon>
        <taxon>Pseudomonadota</taxon>
        <taxon>Alphaproteobacteria</taxon>
        <taxon>Caulobacterales</taxon>
        <taxon>Caulobacteraceae</taxon>
        <taxon>Phenylobacterium</taxon>
    </lineage>
</organism>
<dbReference type="GO" id="GO:0006979">
    <property type="term" value="P:response to oxidative stress"/>
    <property type="evidence" value="ECO:0007669"/>
    <property type="project" value="TreeGrafter"/>
</dbReference>
<evidence type="ECO:0000313" key="2">
    <source>
        <dbReference type="EMBL" id="MBR7619774.1"/>
    </source>
</evidence>
<feature type="compositionally biased region" description="Basic and acidic residues" evidence="1">
    <location>
        <begin position="116"/>
        <end position="132"/>
    </location>
</feature>
<accession>A0A941HVH2</accession>
<protein>
    <submittedName>
        <fullName evidence="2">NADH:ubiquinone oxidoreductase subunit NDUFA12</fullName>
    </submittedName>
</protein>
<dbReference type="PANTHER" id="PTHR12910:SF2">
    <property type="entry name" value="NADH DEHYDROGENASE [UBIQUINONE] 1 ALPHA SUBCOMPLEX SUBUNIT 12"/>
    <property type="match status" value="1"/>
</dbReference>
<feature type="region of interest" description="Disordered" evidence="1">
    <location>
        <begin position="100"/>
        <end position="132"/>
    </location>
</feature>
<dbReference type="PANTHER" id="PTHR12910">
    <property type="entry name" value="NADH-UBIQUINONE OXIDOREDUCTASE SUBUNIT B17.2"/>
    <property type="match status" value="1"/>
</dbReference>
<dbReference type="EMBL" id="CP068570">
    <property type="protein sequence ID" value="QQZ48776.1"/>
    <property type="molecule type" value="Genomic_DNA"/>
</dbReference>
<evidence type="ECO:0000313" key="3">
    <source>
        <dbReference type="EMBL" id="QQZ48776.1"/>
    </source>
</evidence>
<name>A0A941HVH2_9CAUL</name>